<reference evidence="4" key="1">
    <citation type="submission" date="2017-05" db="EMBL/GenBank/DDBJ databases">
        <title>Physiological properties and genetic analysis related to exopolysaccharide production of fresh-water unicellular cyanobacterium Aphanothece sacrum, Suizenji Nori, that has been cultured as a food source in Japan.</title>
        <authorList>
            <person name="Kanesaki Y."/>
            <person name="Yoshikawa S."/>
            <person name="Ohki K."/>
        </authorList>
    </citation>
    <scope>NUCLEOTIDE SEQUENCE [LARGE SCALE GENOMIC DNA]</scope>
    <source>
        <strain evidence="4">FPU1</strain>
    </source>
</reference>
<dbReference type="NCBIfam" id="TIGR01796">
    <property type="entry name" value="CM_mono_aroH"/>
    <property type="match status" value="1"/>
</dbReference>
<dbReference type="CDD" id="cd02185">
    <property type="entry name" value="AroH"/>
    <property type="match status" value="1"/>
</dbReference>
<evidence type="ECO:0000313" key="3">
    <source>
        <dbReference type="EMBL" id="GBF81476.1"/>
    </source>
</evidence>
<dbReference type="GO" id="GO:0009073">
    <property type="term" value="P:aromatic amino acid family biosynthetic process"/>
    <property type="evidence" value="ECO:0007669"/>
    <property type="project" value="UniProtKB-UniRule"/>
</dbReference>
<evidence type="ECO:0000256" key="1">
    <source>
        <dbReference type="NCBIfam" id="TIGR01796"/>
    </source>
</evidence>
<dbReference type="Proteomes" id="UP000287247">
    <property type="component" value="Unassembled WGS sequence"/>
</dbReference>
<evidence type="ECO:0000313" key="4">
    <source>
        <dbReference type="Proteomes" id="UP000287247"/>
    </source>
</evidence>
<protein>
    <recommendedName>
        <fullName evidence="1 2">chorismate mutase</fullName>
        <ecNumber evidence="1 2">5.4.99.5</ecNumber>
    </recommendedName>
</protein>
<dbReference type="GO" id="GO:0008652">
    <property type="term" value="P:amino acid biosynthetic process"/>
    <property type="evidence" value="ECO:0007669"/>
    <property type="project" value="UniProtKB-UniRule"/>
</dbReference>
<keyword evidence="4" id="KW-1185">Reference proteome</keyword>
<dbReference type="Gene3D" id="3.30.1330.40">
    <property type="entry name" value="RutC-like"/>
    <property type="match status" value="1"/>
</dbReference>
<dbReference type="PANTHER" id="PTHR21164:SF0">
    <property type="entry name" value="CHORISMATE MUTASE AROH"/>
    <property type="match status" value="1"/>
</dbReference>
<dbReference type="PANTHER" id="PTHR21164">
    <property type="entry name" value="CHORISMATE MUTASE"/>
    <property type="match status" value="1"/>
</dbReference>
<accession>A0A401IJT9</accession>
<sequence>MVSPYGCIDLKHDDTIKYYGSEEDTVGIWKVRGIRGATTASDNTKEAIAQAVTELLDAIESRNQFDPEDIVSVTFTATGDLDAIFPAAIARQRPQWDTVPLLDVQQMQVEGSLKRCIRVLIHLNTPLPQKEIYHSYLRDACHLRPDWSLTHASSSVS</sequence>
<keyword evidence="2" id="KW-0413">Isomerase</keyword>
<dbReference type="EC" id="5.4.99.5" evidence="1 2"/>
<dbReference type="EMBL" id="BDQK01000013">
    <property type="protein sequence ID" value="GBF81476.1"/>
    <property type="molecule type" value="Genomic_DNA"/>
</dbReference>
<comment type="catalytic activity">
    <reaction evidence="2">
        <text>chorismate = prephenate</text>
        <dbReference type="Rhea" id="RHEA:13897"/>
        <dbReference type="ChEBI" id="CHEBI:29748"/>
        <dbReference type="ChEBI" id="CHEBI:29934"/>
        <dbReference type="EC" id="5.4.99.5"/>
    </reaction>
</comment>
<dbReference type="GO" id="GO:0046417">
    <property type="term" value="P:chorismate metabolic process"/>
    <property type="evidence" value="ECO:0007669"/>
    <property type="project" value="TreeGrafter"/>
</dbReference>
<dbReference type="PROSITE" id="PS51167">
    <property type="entry name" value="CHORISMATE_MUT_1"/>
    <property type="match status" value="1"/>
</dbReference>
<gene>
    <name evidence="3" type="ORF">AsFPU1_2890</name>
</gene>
<keyword evidence="2" id="KW-0028">Amino-acid biosynthesis</keyword>
<dbReference type="AlphaFoldDB" id="A0A401IJT9"/>
<keyword evidence="2" id="KW-0057">Aromatic amino acid biosynthesis</keyword>
<comment type="caution">
    <text evidence="3">The sequence shown here is derived from an EMBL/GenBank/DDBJ whole genome shotgun (WGS) entry which is preliminary data.</text>
</comment>
<evidence type="ECO:0000256" key="2">
    <source>
        <dbReference type="PROSITE-ProRule" id="PRU00514"/>
    </source>
</evidence>
<dbReference type="Pfam" id="PF07736">
    <property type="entry name" value="CM_1"/>
    <property type="match status" value="1"/>
</dbReference>
<dbReference type="OrthoDB" id="9802232at2"/>
<dbReference type="SUPFAM" id="SSF55298">
    <property type="entry name" value="YjgF-like"/>
    <property type="match status" value="1"/>
</dbReference>
<name>A0A401IJT9_APHSA</name>
<organism evidence="3 4">
    <name type="scientific">Aphanothece sacrum FPU1</name>
    <dbReference type="NCBI Taxonomy" id="1920663"/>
    <lineage>
        <taxon>Bacteria</taxon>
        <taxon>Bacillati</taxon>
        <taxon>Cyanobacteriota</taxon>
        <taxon>Cyanophyceae</taxon>
        <taxon>Oscillatoriophycideae</taxon>
        <taxon>Chroococcales</taxon>
        <taxon>Aphanothecaceae</taxon>
        <taxon>Aphanothece</taxon>
    </lineage>
</organism>
<dbReference type="GO" id="GO:0004106">
    <property type="term" value="F:chorismate mutase activity"/>
    <property type="evidence" value="ECO:0007669"/>
    <property type="project" value="UniProtKB-UniRule"/>
</dbReference>
<proteinExistence type="predicted"/>
<dbReference type="InterPro" id="IPR035959">
    <property type="entry name" value="RutC-like_sf"/>
</dbReference>
<dbReference type="InterPro" id="IPR008243">
    <property type="entry name" value="Chorismate_mutase_AroH"/>
</dbReference>